<sequence length="368" mass="39213">MKVLNDKYYMQLALELAAGAEGQTGINPIVGCVIVKNGNIVGMGAHLKRGEGHAEVHALAMAGEKARGATAYVTLEPCSHHGHTPPCANRLIDAGVAKVVVAATDPNPQVSGRGLQRLFDNGIVVVSGVLQEQAERMNEKFNKYITTGMPYVTLKTASTLDGKIAARTGDSRWVTGPVAREQVHTLRHRHQGIMVGIETVIADDPSLTTRTATPGLHPVRIVADSMLRLPLTAKVVSDRTARTIILTTDNSDAAKRAQLEEAGVEVLTCGSGPHIDLTVAMELLGRLEIGSILLEGGGRLNGAMLENELIDKVILYYAAKIVGGPVGAFTFPGMERMADAVRLRDVEVDMAGEDIRVVGYPVYSSGTR</sequence>
<dbReference type="InterPro" id="IPR016192">
    <property type="entry name" value="APOBEC/CMP_deaminase_Zn-bd"/>
</dbReference>
<comment type="similarity">
    <text evidence="5 14">In the C-terminal section; belongs to the HTP reductase family.</text>
</comment>
<dbReference type="GO" id="GO:0008703">
    <property type="term" value="F:5-amino-6-(5-phosphoribosylamino)uracil reductase activity"/>
    <property type="evidence" value="ECO:0007669"/>
    <property type="project" value="UniProtKB-EC"/>
</dbReference>
<evidence type="ECO:0000256" key="3">
    <source>
        <dbReference type="ARBA" id="ARBA00004910"/>
    </source>
</evidence>
<dbReference type="NCBIfam" id="TIGR00227">
    <property type="entry name" value="ribD_Cterm"/>
    <property type="match status" value="1"/>
</dbReference>
<evidence type="ECO:0000256" key="10">
    <source>
        <dbReference type="ARBA" id="ARBA00023002"/>
    </source>
</evidence>
<keyword evidence="17" id="KW-1185">Reference proteome</keyword>
<dbReference type="InterPro" id="IPR016193">
    <property type="entry name" value="Cytidine_deaminase-like"/>
</dbReference>
<dbReference type="PROSITE" id="PS51747">
    <property type="entry name" value="CYT_DCMP_DEAMINASES_2"/>
    <property type="match status" value="1"/>
</dbReference>
<feature type="domain" description="CMP/dCMP-type deaminase" evidence="15">
    <location>
        <begin position="4"/>
        <end position="126"/>
    </location>
</feature>
<comment type="pathway">
    <text evidence="2 14">Cofactor biosynthesis; riboflavin biosynthesis; 5-amino-6-(D-ribitylamino)uracil from GTP: step 2/4.</text>
</comment>
<dbReference type="PROSITE" id="PS00903">
    <property type="entry name" value="CYT_DCMP_DEAMINASES_1"/>
    <property type="match status" value="1"/>
</dbReference>
<comment type="pathway">
    <text evidence="3 14">Cofactor biosynthesis; riboflavin biosynthesis; 5-amino-6-(D-ribitylamino)uracil from GTP: step 3/4.</text>
</comment>
<keyword evidence="6 14" id="KW-0686">Riboflavin biosynthesis</keyword>
<evidence type="ECO:0000259" key="15">
    <source>
        <dbReference type="PROSITE" id="PS51747"/>
    </source>
</evidence>
<protein>
    <recommendedName>
        <fullName evidence="14">Riboflavin biosynthesis protein RibD</fullName>
    </recommendedName>
    <domain>
        <recommendedName>
            <fullName evidence="14">Diaminohydroxyphosphoribosylaminopyrimidine deaminase</fullName>
            <shortName evidence="14">DRAP deaminase</shortName>
            <ecNumber evidence="14">3.5.4.26</ecNumber>
        </recommendedName>
        <alternativeName>
            <fullName evidence="14">Riboflavin-specific deaminase</fullName>
        </alternativeName>
    </domain>
    <domain>
        <recommendedName>
            <fullName evidence="14">5-amino-6-(5-phosphoribosylamino)uracil reductase</fullName>
            <ecNumber evidence="14">1.1.1.193</ecNumber>
        </recommendedName>
        <alternativeName>
            <fullName evidence="14">HTP reductase</fullName>
        </alternativeName>
    </domain>
</protein>
<reference evidence="17" key="1">
    <citation type="journal article" date="2019" name="Int. J. Syst. Evol. Microbiol.">
        <title>The Global Catalogue of Microorganisms (GCM) 10K type strain sequencing project: providing services to taxonomists for standard genome sequencing and annotation.</title>
        <authorList>
            <consortium name="The Broad Institute Genomics Platform"/>
            <consortium name="The Broad Institute Genome Sequencing Center for Infectious Disease"/>
            <person name="Wu L."/>
            <person name="Ma J."/>
        </authorList>
    </citation>
    <scope>NUCLEOTIDE SEQUENCE [LARGE SCALE GENOMIC DNA]</scope>
    <source>
        <strain evidence="17">CCUG 59129</strain>
    </source>
</reference>
<accession>A0ABW3HML6</accession>
<dbReference type="SUPFAM" id="SSF53927">
    <property type="entry name" value="Cytidine deaminase-like"/>
    <property type="match status" value="1"/>
</dbReference>
<proteinExistence type="inferred from homology"/>
<comment type="caution">
    <text evidence="16">The sequence shown here is derived from an EMBL/GenBank/DDBJ whole genome shotgun (WGS) entry which is preliminary data.</text>
</comment>
<dbReference type="EC" id="3.5.4.26" evidence="14"/>
<evidence type="ECO:0000256" key="7">
    <source>
        <dbReference type="ARBA" id="ARBA00022723"/>
    </source>
</evidence>
<dbReference type="Pfam" id="PF01872">
    <property type="entry name" value="RibD_C"/>
    <property type="match status" value="1"/>
</dbReference>
<dbReference type="EMBL" id="JBHTJZ010000005">
    <property type="protein sequence ID" value="MFD0958764.1"/>
    <property type="molecule type" value="Genomic_DNA"/>
</dbReference>
<evidence type="ECO:0000256" key="11">
    <source>
        <dbReference type="ARBA" id="ARBA00023268"/>
    </source>
</evidence>
<dbReference type="InterPro" id="IPR002125">
    <property type="entry name" value="CMP_dCMP_dom"/>
</dbReference>
<dbReference type="InterPro" id="IPR004794">
    <property type="entry name" value="Eubact_RibD"/>
</dbReference>
<keyword evidence="7 14" id="KW-0479">Metal-binding</keyword>
<dbReference type="SUPFAM" id="SSF53597">
    <property type="entry name" value="Dihydrofolate reductase-like"/>
    <property type="match status" value="1"/>
</dbReference>
<dbReference type="InterPro" id="IPR024072">
    <property type="entry name" value="DHFR-like_dom_sf"/>
</dbReference>
<dbReference type="GO" id="GO:0008835">
    <property type="term" value="F:diaminohydroxyphosphoribosylaminopyrimidine deaminase activity"/>
    <property type="evidence" value="ECO:0007669"/>
    <property type="project" value="UniProtKB-EC"/>
</dbReference>
<keyword evidence="10 14" id="KW-0560">Oxidoreductase</keyword>
<comment type="cofactor">
    <cofactor evidence="14">
        <name>Zn(2+)</name>
        <dbReference type="ChEBI" id="CHEBI:29105"/>
    </cofactor>
    <text evidence="14">Binds 1 zinc ion.</text>
</comment>
<evidence type="ECO:0000313" key="17">
    <source>
        <dbReference type="Proteomes" id="UP001596989"/>
    </source>
</evidence>
<dbReference type="NCBIfam" id="TIGR00326">
    <property type="entry name" value="eubact_ribD"/>
    <property type="match status" value="1"/>
</dbReference>
<evidence type="ECO:0000256" key="8">
    <source>
        <dbReference type="ARBA" id="ARBA00022833"/>
    </source>
</evidence>
<dbReference type="InterPro" id="IPR011549">
    <property type="entry name" value="RibD_C"/>
</dbReference>
<dbReference type="RefSeq" id="WP_377562570.1">
    <property type="nucleotide sequence ID" value="NZ_JBHTJZ010000005.1"/>
</dbReference>
<evidence type="ECO:0000256" key="9">
    <source>
        <dbReference type="ARBA" id="ARBA00022857"/>
    </source>
</evidence>
<dbReference type="Pfam" id="PF00383">
    <property type="entry name" value="dCMP_cyt_deam_1"/>
    <property type="match status" value="1"/>
</dbReference>
<evidence type="ECO:0000313" key="16">
    <source>
        <dbReference type="EMBL" id="MFD0958764.1"/>
    </source>
</evidence>
<organism evidence="16 17">
    <name type="scientific">Paenibacillus chungangensis</name>
    <dbReference type="NCBI Taxonomy" id="696535"/>
    <lineage>
        <taxon>Bacteria</taxon>
        <taxon>Bacillati</taxon>
        <taxon>Bacillota</taxon>
        <taxon>Bacilli</taxon>
        <taxon>Bacillales</taxon>
        <taxon>Paenibacillaceae</taxon>
        <taxon>Paenibacillus</taxon>
    </lineage>
</organism>
<evidence type="ECO:0000256" key="13">
    <source>
        <dbReference type="ARBA" id="ARBA00049886"/>
    </source>
</evidence>
<gene>
    <name evidence="16" type="primary">ribD</name>
    <name evidence="16" type="ORF">ACFQ2I_05110</name>
</gene>
<dbReference type="PIRSF" id="PIRSF006769">
    <property type="entry name" value="RibD"/>
    <property type="match status" value="1"/>
</dbReference>
<dbReference type="Gene3D" id="3.40.430.10">
    <property type="entry name" value="Dihydrofolate Reductase, subunit A"/>
    <property type="match status" value="1"/>
</dbReference>
<keyword evidence="11" id="KW-0511">Multifunctional enzyme</keyword>
<keyword evidence="14 16" id="KW-0378">Hydrolase</keyword>
<dbReference type="PANTHER" id="PTHR38011">
    <property type="entry name" value="DIHYDROFOLATE REDUCTASE FAMILY PROTEIN (AFU_ORTHOLOGUE AFUA_8G06820)"/>
    <property type="match status" value="1"/>
</dbReference>
<dbReference type="InterPro" id="IPR002734">
    <property type="entry name" value="RibDG_C"/>
</dbReference>
<comment type="function">
    <text evidence="1 14">Converts 2,5-diamino-6-(ribosylamino)-4(3h)-pyrimidinone 5'-phosphate into 5-amino-6-(ribosylamino)-2,4(1h,3h)-pyrimidinedione 5'-phosphate.</text>
</comment>
<dbReference type="InterPro" id="IPR050765">
    <property type="entry name" value="Riboflavin_Biosynth_HTPR"/>
</dbReference>
<evidence type="ECO:0000256" key="2">
    <source>
        <dbReference type="ARBA" id="ARBA00004882"/>
    </source>
</evidence>
<keyword evidence="8 14" id="KW-0862">Zinc</keyword>
<comment type="similarity">
    <text evidence="4 14">In the N-terminal section; belongs to the cytidine and deoxycytidylate deaminase family.</text>
</comment>
<comment type="catalytic activity">
    <reaction evidence="13 14">
        <text>2,5-diamino-6-hydroxy-4-(5-phosphoribosylamino)-pyrimidine + H2O + H(+) = 5-amino-6-(5-phospho-D-ribosylamino)uracil + NH4(+)</text>
        <dbReference type="Rhea" id="RHEA:21868"/>
        <dbReference type="ChEBI" id="CHEBI:15377"/>
        <dbReference type="ChEBI" id="CHEBI:15378"/>
        <dbReference type="ChEBI" id="CHEBI:28938"/>
        <dbReference type="ChEBI" id="CHEBI:58453"/>
        <dbReference type="ChEBI" id="CHEBI:58614"/>
        <dbReference type="EC" id="3.5.4.26"/>
    </reaction>
</comment>
<keyword evidence="9 14" id="KW-0521">NADP</keyword>
<dbReference type="Proteomes" id="UP001596989">
    <property type="component" value="Unassembled WGS sequence"/>
</dbReference>
<evidence type="ECO:0000256" key="4">
    <source>
        <dbReference type="ARBA" id="ARBA00005259"/>
    </source>
</evidence>
<dbReference type="PANTHER" id="PTHR38011:SF7">
    <property type="entry name" value="2,5-DIAMINO-6-RIBOSYLAMINO-4(3H)-PYRIMIDINONE 5'-PHOSPHATE REDUCTASE"/>
    <property type="match status" value="1"/>
</dbReference>
<comment type="catalytic activity">
    <reaction evidence="12 14">
        <text>5-amino-6-(5-phospho-D-ribitylamino)uracil + NADP(+) = 5-amino-6-(5-phospho-D-ribosylamino)uracil + NADPH + H(+)</text>
        <dbReference type="Rhea" id="RHEA:17845"/>
        <dbReference type="ChEBI" id="CHEBI:15378"/>
        <dbReference type="ChEBI" id="CHEBI:57783"/>
        <dbReference type="ChEBI" id="CHEBI:58349"/>
        <dbReference type="ChEBI" id="CHEBI:58421"/>
        <dbReference type="ChEBI" id="CHEBI:58453"/>
        <dbReference type="EC" id="1.1.1.193"/>
    </reaction>
</comment>
<evidence type="ECO:0000256" key="6">
    <source>
        <dbReference type="ARBA" id="ARBA00022619"/>
    </source>
</evidence>
<evidence type="ECO:0000256" key="12">
    <source>
        <dbReference type="ARBA" id="ARBA00049861"/>
    </source>
</evidence>
<evidence type="ECO:0000256" key="1">
    <source>
        <dbReference type="ARBA" id="ARBA00002151"/>
    </source>
</evidence>
<name>A0ABW3HML6_9BACL</name>
<dbReference type="CDD" id="cd01284">
    <property type="entry name" value="Riboflavin_deaminase-reductase"/>
    <property type="match status" value="1"/>
</dbReference>
<dbReference type="EC" id="1.1.1.193" evidence="14"/>
<evidence type="ECO:0000256" key="14">
    <source>
        <dbReference type="PIRNR" id="PIRNR006769"/>
    </source>
</evidence>
<dbReference type="Gene3D" id="3.40.140.10">
    <property type="entry name" value="Cytidine Deaminase, domain 2"/>
    <property type="match status" value="1"/>
</dbReference>
<evidence type="ECO:0000256" key="5">
    <source>
        <dbReference type="ARBA" id="ARBA00007417"/>
    </source>
</evidence>